<keyword evidence="9 11" id="KW-0676">Redox-active center</keyword>
<dbReference type="EC" id="1.8.1.7" evidence="12"/>
<evidence type="ECO:0000256" key="4">
    <source>
        <dbReference type="ARBA" id="ARBA00022630"/>
    </source>
</evidence>
<dbReference type="GO" id="GO:0004362">
    <property type="term" value="F:glutathione-disulfide reductase (NADPH) activity"/>
    <property type="evidence" value="ECO:0007669"/>
    <property type="project" value="UniProtKB-EC"/>
</dbReference>
<proteinExistence type="inferred from homology"/>
<feature type="domain" description="Pyridine nucleotide-disulphide oxidoreductase dimerisation" evidence="13">
    <location>
        <begin position="339"/>
        <end position="447"/>
    </location>
</feature>
<dbReference type="SUPFAM" id="SSF51905">
    <property type="entry name" value="FAD/NAD(P)-binding domain"/>
    <property type="match status" value="1"/>
</dbReference>
<dbReference type="PROSITE" id="PS00076">
    <property type="entry name" value="PYRIDINE_REDOX_1"/>
    <property type="match status" value="1"/>
</dbReference>
<dbReference type="PANTHER" id="PTHR42737">
    <property type="entry name" value="GLUTATHIONE REDUCTASE"/>
    <property type="match status" value="1"/>
</dbReference>
<evidence type="ECO:0000256" key="2">
    <source>
        <dbReference type="ARBA" id="ARBA00007532"/>
    </source>
</evidence>
<dbReference type="PANTHER" id="PTHR42737:SF2">
    <property type="entry name" value="GLUTATHIONE REDUCTASE"/>
    <property type="match status" value="1"/>
</dbReference>
<evidence type="ECO:0000256" key="7">
    <source>
        <dbReference type="ARBA" id="ARBA00023002"/>
    </source>
</evidence>
<comment type="caution">
    <text evidence="15">The sequence shown here is derived from an EMBL/GenBank/DDBJ whole genome shotgun (WGS) entry which is preliminary data.</text>
</comment>
<comment type="catalytic activity">
    <reaction evidence="10 12">
        <text>2 glutathione + NADP(+) = glutathione disulfide + NADPH + H(+)</text>
        <dbReference type="Rhea" id="RHEA:11740"/>
        <dbReference type="ChEBI" id="CHEBI:15378"/>
        <dbReference type="ChEBI" id="CHEBI:57783"/>
        <dbReference type="ChEBI" id="CHEBI:57925"/>
        <dbReference type="ChEBI" id="CHEBI:58297"/>
        <dbReference type="ChEBI" id="CHEBI:58349"/>
        <dbReference type="EC" id="1.8.1.7"/>
    </reaction>
</comment>
<dbReference type="InterPro" id="IPR046952">
    <property type="entry name" value="GSHR/TRXR-like"/>
</dbReference>
<dbReference type="Proteomes" id="UP001595615">
    <property type="component" value="Unassembled WGS sequence"/>
</dbReference>
<dbReference type="EMBL" id="JBHRXV010000010">
    <property type="protein sequence ID" value="MFC3713104.1"/>
    <property type="molecule type" value="Genomic_DNA"/>
</dbReference>
<evidence type="ECO:0000256" key="12">
    <source>
        <dbReference type="RuleBase" id="RU365040"/>
    </source>
</evidence>
<dbReference type="InterPro" id="IPR012999">
    <property type="entry name" value="Pyr_OxRdtase_I_AS"/>
</dbReference>
<keyword evidence="7 11" id="KW-0560">Oxidoreductase</keyword>
<gene>
    <name evidence="15" type="primary">gor</name>
    <name evidence="15" type="ORF">ACFOMD_11005</name>
</gene>
<comment type="similarity">
    <text evidence="2 11">Belongs to the class-I pyridine nucleotide-disulfide oxidoreductase family.</text>
</comment>
<evidence type="ECO:0000256" key="11">
    <source>
        <dbReference type="RuleBase" id="RU003691"/>
    </source>
</evidence>
<feature type="domain" description="FAD/NAD(P)-binding" evidence="14">
    <location>
        <begin position="6"/>
        <end position="319"/>
    </location>
</feature>
<evidence type="ECO:0000256" key="6">
    <source>
        <dbReference type="ARBA" id="ARBA00022857"/>
    </source>
</evidence>
<dbReference type="PIRSF" id="PIRSF000350">
    <property type="entry name" value="Mercury_reductase_MerA"/>
    <property type="match status" value="1"/>
</dbReference>
<dbReference type="RefSeq" id="WP_380861279.1">
    <property type="nucleotide sequence ID" value="NZ_JBHRXV010000010.1"/>
</dbReference>
<dbReference type="InterPro" id="IPR004099">
    <property type="entry name" value="Pyr_nucl-diS_OxRdtase_dimer"/>
</dbReference>
<dbReference type="Pfam" id="PF02852">
    <property type="entry name" value="Pyr_redox_dim"/>
    <property type="match status" value="1"/>
</dbReference>
<evidence type="ECO:0000256" key="3">
    <source>
        <dbReference type="ARBA" id="ARBA00011738"/>
    </source>
</evidence>
<evidence type="ECO:0000256" key="1">
    <source>
        <dbReference type="ARBA" id="ARBA00001974"/>
    </source>
</evidence>
<dbReference type="InterPro" id="IPR001100">
    <property type="entry name" value="Pyr_nuc-diS_OxRdtase"/>
</dbReference>
<name>A0ABV7XAH0_9SPHN</name>
<evidence type="ECO:0000259" key="13">
    <source>
        <dbReference type="Pfam" id="PF02852"/>
    </source>
</evidence>
<dbReference type="Pfam" id="PF07992">
    <property type="entry name" value="Pyr_redox_2"/>
    <property type="match status" value="1"/>
</dbReference>
<protein>
    <recommendedName>
        <fullName evidence="12">Glutathione reductase</fullName>
        <shortName evidence="12">GRase</shortName>
        <ecNumber evidence="12">1.8.1.7</ecNumber>
    </recommendedName>
</protein>
<accession>A0ABV7XAH0</accession>
<organism evidence="15 16">
    <name type="scientific">Sphingoaurantiacus capsulatus</name>
    <dbReference type="NCBI Taxonomy" id="1771310"/>
    <lineage>
        <taxon>Bacteria</taxon>
        <taxon>Pseudomonadati</taxon>
        <taxon>Pseudomonadota</taxon>
        <taxon>Alphaproteobacteria</taxon>
        <taxon>Sphingomonadales</taxon>
        <taxon>Sphingosinicellaceae</taxon>
        <taxon>Sphingoaurantiacus</taxon>
    </lineage>
</organism>
<dbReference type="InterPro" id="IPR006324">
    <property type="entry name" value="GSHR"/>
</dbReference>
<keyword evidence="5 11" id="KW-0274">FAD</keyword>
<dbReference type="NCBIfam" id="NF004776">
    <property type="entry name" value="PRK06116.1"/>
    <property type="match status" value="1"/>
</dbReference>
<keyword evidence="16" id="KW-1185">Reference proteome</keyword>
<dbReference type="InterPro" id="IPR016156">
    <property type="entry name" value="FAD/NAD-linked_Rdtase_dimer_sf"/>
</dbReference>
<dbReference type="InterPro" id="IPR023753">
    <property type="entry name" value="FAD/NAD-binding_dom"/>
</dbReference>
<dbReference type="NCBIfam" id="TIGR01424">
    <property type="entry name" value="gluta_reduc_2"/>
    <property type="match status" value="1"/>
</dbReference>
<evidence type="ECO:0000259" key="14">
    <source>
        <dbReference type="Pfam" id="PF07992"/>
    </source>
</evidence>
<reference evidence="16" key="1">
    <citation type="journal article" date="2019" name="Int. J. Syst. Evol. Microbiol.">
        <title>The Global Catalogue of Microorganisms (GCM) 10K type strain sequencing project: providing services to taxonomists for standard genome sequencing and annotation.</title>
        <authorList>
            <consortium name="The Broad Institute Genomics Platform"/>
            <consortium name="The Broad Institute Genome Sequencing Center for Infectious Disease"/>
            <person name="Wu L."/>
            <person name="Ma J."/>
        </authorList>
    </citation>
    <scope>NUCLEOTIDE SEQUENCE [LARGE SCALE GENOMIC DNA]</scope>
    <source>
        <strain evidence="16">KCTC 42644</strain>
    </source>
</reference>
<dbReference type="PRINTS" id="PR00411">
    <property type="entry name" value="PNDRDTASEI"/>
</dbReference>
<keyword evidence="4 11" id="KW-0285">Flavoprotein</keyword>
<evidence type="ECO:0000256" key="5">
    <source>
        <dbReference type="ARBA" id="ARBA00022827"/>
    </source>
</evidence>
<dbReference type="SUPFAM" id="SSF55424">
    <property type="entry name" value="FAD/NAD-linked reductases, dimerisation (C-terminal) domain"/>
    <property type="match status" value="1"/>
</dbReference>
<dbReference type="Gene3D" id="3.30.390.30">
    <property type="match status" value="1"/>
</dbReference>
<keyword evidence="8" id="KW-1015">Disulfide bond</keyword>
<evidence type="ECO:0000313" key="15">
    <source>
        <dbReference type="EMBL" id="MFC3713104.1"/>
    </source>
</evidence>
<keyword evidence="6 12" id="KW-0521">NADP</keyword>
<evidence type="ECO:0000313" key="16">
    <source>
        <dbReference type="Proteomes" id="UP001595615"/>
    </source>
</evidence>
<sequence>MAKYDYDLFVIGAGSGGVRAARISAGHGARVAIAEEHKVGGTCVIRGCVPKKLLVYGAHFAEDLEDARRFGWDVGTPTFDWPTLRDNVLGEVERLNGIYTQNLSNAGVEVLLGRATIIDAHTLDVGGKKVTADKILIATGARPALPDVPGAEHGITSNEVFHLDKLPKSIVIAGGGYIANEFAGIFNEFGTKVTLMLRGDTLLRGYDHSLRERLHLISTVKGINFRFNAGFERIEKKADGGLIIHVAGSDEPIEADMLLYAIGRPPNSEGLGLDTVGVKLDKAGAVIVDEHSRTNIDNIYAVGDVTNRVQLTPVAIREGHAFADSVFGGKPWTVDYDCIPSAVFSHPQIASVGMTESEARTKFGSVKVYTSDFRAMKNVLADRNERALYKLVCDAATDKVVGAHIIGPDAAEILQAMAIVVKAGLTKQQVDATVAIHPTMAEELVLMR</sequence>
<evidence type="ECO:0000256" key="8">
    <source>
        <dbReference type="ARBA" id="ARBA00023157"/>
    </source>
</evidence>
<dbReference type="InterPro" id="IPR036188">
    <property type="entry name" value="FAD/NAD-bd_sf"/>
</dbReference>
<comment type="subunit">
    <text evidence="3">Homodimer.</text>
</comment>
<dbReference type="PRINTS" id="PR00368">
    <property type="entry name" value="FADPNR"/>
</dbReference>
<evidence type="ECO:0000256" key="10">
    <source>
        <dbReference type="ARBA" id="ARBA00049142"/>
    </source>
</evidence>
<dbReference type="Gene3D" id="3.50.50.60">
    <property type="entry name" value="FAD/NAD(P)-binding domain"/>
    <property type="match status" value="2"/>
</dbReference>
<evidence type="ECO:0000256" key="9">
    <source>
        <dbReference type="ARBA" id="ARBA00023284"/>
    </source>
</evidence>
<comment type="cofactor">
    <cofactor evidence="1 12">
        <name>FAD</name>
        <dbReference type="ChEBI" id="CHEBI:57692"/>
    </cofactor>
</comment>
<comment type="function">
    <text evidence="12">Catalyzes the reduction of glutathione disulfide (GSSG) to reduced glutathione (GSH).</text>
</comment>